<gene>
    <name evidence="2" type="ORF">CLV30_12161</name>
</gene>
<reference evidence="2 3" key="1">
    <citation type="submission" date="2018-03" db="EMBL/GenBank/DDBJ databases">
        <title>Genomic Encyclopedia of Archaeal and Bacterial Type Strains, Phase II (KMG-II): from individual species to whole genera.</title>
        <authorList>
            <person name="Goeker M."/>
        </authorList>
    </citation>
    <scope>NUCLEOTIDE SEQUENCE [LARGE SCALE GENOMIC DNA]</scope>
    <source>
        <strain evidence="2 3">DSM 45211</strain>
    </source>
</reference>
<dbReference type="RefSeq" id="WP_106539325.1">
    <property type="nucleotide sequence ID" value="NZ_PYGE01000021.1"/>
</dbReference>
<dbReference type="EMBL" id="PYGE01000021">
    <property type="protein sequence ID" value="PSK97904.1"/>
    <property type="molecule type" value="Genomic_DNA"/>
</dbReference>
<dbReference type="Pfam" id="PF25976">
    <property type="entry name" value="LpqB_N"/>
    <property type="match status" value="1"/>
</dbReference>
<proteinExistence type="predicted"/>
<dbReference type="InterPro" id="IPR019606">
    <property type="entry name" value="GerMN"/>
</dbReference>
<keyword evidence="3" id="KW-1185">Reference proteome</keyword>
<accession>A0A2P8DL01</accession>
<dbReference type="Pfam" id="PF10647">
    <property type="entry name" value="Gmad1"/>
    <property type="match status" value="1"/>
</dbReference>
<dbReference type="AlphaFoldDB" id="A0A2P8DL01"/>
<dbReference type="Pfam" id="PF10646">
    <property type="entry name" value="Germane"/>
    <property type="match status" value="1"/>
</dbReference>
<dbReference type="InterPro" id="IPR059026">
    <property type="entry name" value="LpqB_N"/>
</dbReference>
<evidence type="ECO:0000313" key="3">
    <source>
        <dbReference type="Proteomes" id="UP000243528"/>
    </source>
</evidence>
<dbReference type="Proteomes" id="UP000243528">
    <property type="component" value="Unassembled WGS sequence"/>
</dbReference>
<dbReference type="SMART" id="SM00909">
    <property type="entry name" value="Germane"/>
    <property type="match status" value="1"/>
</dbReference>
<protein>
    <submittedName>
        <fullName evidence="2">Sporulation and spore germination protein</fullName>
    </submittedName>
</protein>
<evidence type="ECO:0000313" key="2">
    <source>
        <dbReference type="EMBL" id="PSK97904.1"/>
    </source>
</evidence>
<dbReference type="OrthoDB" id="3226781at2"/>
<organism evidence="2 3">
    <name type="scientific">Haloactinopolyspora alba</name>
    <dbReference type="NCBI Taxonomy" id="648780"/>
    <lineage>
        <taxon>Bacteria</taxon>
        <taxon>Bacillati</taxon>
        <taxon>Actinomycetota</taxon>
        <taxon>Actinomycetes</taxon>
        <taxon>Jiangellales</taxon>
        <taxon>Jiangellaceae</taxon>
        <taxon>Haloactinopolyspora</taxon>
    </lineage>
</organism>
<sequence>MAERHRRALLAFLTVLAVLTGCTQIPTSGPVIGGNPVEPAGQQPPFIEVRAPPPQSGAEPSEVVDGFIEAMGSYAPGFETARMYLTEDAVLSWDTSAGMTVYQGARPDIEEVRTGVVRVTMAVSARVSADGTYEAAEPGTTDELSLRLEQENGEWRISNPPNGLVISEFSFSREYKPHNVYFFDPTLEVLVPDPVYLPQNENAATLLAQRVLAGPSEGLGRAVRTSFPESTELGVNAVPVTDGTATVELSDDAGLATPEERELMTAQLVWTLTELPEVERVEVTSGQIPLAQGGAVVTPSDSNMSAYAPPLLPRDTPLYYADADGIKQLSGSEPEPVPGPLGELSGARELAVNVGGNRAVAVNEAGDALLICSFGADEQIETFAGGGDLTSPAWDRAGLVWAVDHGVQGHGVVVRRSDGERVELIAPELRGHDVDRLAVSLDGTRIALIVDGRAQIATVVRDVDARSAIRLERLRPLGPDGVASDVGWNAPDSVVVLLATDGQEPLPYVVGMSGQVTAPRGLTVENATSIATAPLAEQRLVLETSEGVLLEQRSGNRWEEIGTGHDPAFPG</sequence>
<dbReference type="PROSITE" id="PS51257">
    <property type="entry name" value="PROKAR_LIPOPROTEIN"/>
    <property type="match status" value="1"/>
</dbReference>
<dbReference type="SUPFAM" id="SSF63825">
    <property type="entry name" value="YWTD domain"/>
    <property type="match status" value="1"/>
</dbReference>
<comment type="caution">
    <text evidence="2">The sequence shown here is derived from an EMBL/GenBank/DDBJ whole genome shotgun (WGS) entry which is preliminary data.</text>
</comment>
<name>A0A2P8DL01_9ACTN</name>
<feature type="domain" description="GerMN" evidence="1">
    <location>
        <begin position="204"/>
        <end position="294"/>
    </location>
</feature>
<dbReference type="InterPro" id="IPR018910">
    <property type="entry name" value="LpqB_C"/>
</dbReference>
<evidence type="ECO:0000259" key="1">
    <source>
        <dbReference type="SMART" id="SM00909"/>
    </source>
</evidence>